<keyword evidence="1" id="KW-0732">Signal</keyword>
<dbReference type="PANTHER" id="PTHR22803">
    <property type="entry name" value="MANNOSE, PHOSPHOLIPASE, LECTIN RECEPTOR RELATED"/>
    <property type="match status" value="1"/>
</dbReference>
<keyword evidence="4" id="KW-1185">Reference proteome</keyword>
<dbReference type="OrthoDB" id="7357196at2759"/>
<feature type="domain" description="C-type lectin" evidence="2">
    <location>
        <begin position="49"/>
        <end position="160"/>
    </location>
</feature>
<dbReference type="SUPFAM" id="SSF56436">
    <property type="entry name" value="C-type lectin-like"/>
    <property type="match status" value="1"/>
</dbReference>
<dbReference type="InterPro" id="IPR001304">
    <property type="entry name" value="C-type_lectin-like"/>
</dbReference>
<dbReference type="InterPro" id="IPR016186">
    <property type="entry name" value="C-type_lectin-like/link_sf"/>
</dbReference>
<evidence type="ECO:0000256" key="1">
    <source>
        <dbReference type="SAM" id="SignalP"/>
    </source>
</evidence>
<dbReference type="Proteomes" id="UP000502823">
    <property type="component" value="Unassembled WGS sequence"/>
</dbReference>
<feature type="signal peptide" evidence="1">
    <location>
        <begin position="1"/>
        <end position="20"/>
    </location>
</feature>
<dbReference type="AlphaFoldDB" id="A0A6L2PQZ9"/>
<organism evidence="3 4">
    <name type="scientific">Coptotermes formosanus</name>
    <name type="common">Formosan subterranean termite</name>
    <dbReference type="NCBI Taxonomy" id="36987"/>
    <lineage>
        <taxon>Eukaryota</taxon>
        <taxon>Metazoa</taxon>
        <taxon>Ecdysozoa</taxon>
        <taxon>Arthropoda</taxon>
        <taxon>Hexapoda</taxon>
        <taxon>Insecta</taxon>
        <taxon>Pterygota</taxon>
        <taxon>Neoptera</taxon>
        <taxon>Polyneoptera</taxon>
        <taxon>Dictyoptera</taxon>
        <taxon>Blattodea</taxon>
        <taxon>Blattoidea</taxon>
        <taxon>Termitoidae</taxon>
        <taxon>Rhinotermitidae</taxon>
        <taxon>Coptotermes</taxon>
    </lineage>
</organism>
<reference evidence="4" key="1">
    <citation type="submission" date="2020-01" db="EMBL/GenBank/DDBJ databases">
        <title>Draft genome sequence of the Termite Coptotermes fromosanus.</title>
        <authorList>
            <person name="Itakura S."/>
            <person name="Yosikawa Y."/>
            <person name="Umezawa K."/>
        </authorList>
    </citation>
    <scope>NUCLEOTIDE SEQUENCE [LARGE SCALE GENOMIC DNA]</scope>
</reference>
<sequence>MLRGSLCAVVFAVCLYTAQSDPLQPKEDAEQKWSRVSHTYRTLNRVSYYKVYEEPRTWFEASDTCARDGSHLVIINSPDEAAEVKRYLDSTVDTYIIGFHDLFQEGHFQTLQCETLEEAGYTTWAVLEPTSFANEDCGGINQNVQLLDIRCDVEHPFICEHET</sequence>
<gene>
    <name evidence="3" type="ORF">Cfor_06374</name>
</gene>
<dbReference type="FunCoup" id="A0A6L2PQZ9">
    <property type="interactions" value="12"/>
</dbReference>
<dbReference type="InParanoid" id="A0A6L2PQZ9"/>
<accession>A0A6L2PQZ9</accession>
<dbReference type="SMART" id="SM00034">
    <property type="entry name" value="CLECT"/>
    <property type="match status" value="1"/>
</dbReference>
<dbReference type="Gene3D" id="3.10.100.10">
    <property type="entry name" value="Mannose-Binding Protein A, subunit A"/>
    <property type="match status" value="1"/>
</dbReference>
<dbReference type="Pfam" id="PF00059">
    <property type="entry name" value="Lectin_C"/>
    <property type="match status" value="1"/>
</dbReference>
<proteinExistence type="predicted"/>
<evidence type="ECO:0000313" key="3">
    <source>
        <dbReference type="EMBL" id="GFG32905.1"/>
    </source>
</evidence>
<dbReference type="InterPro" id="IPR016187">
    <property type="entry name" value="CTDL_fold"/>
</dbReference>
<name>A0A6L2PQZ9_COPFO</name>
<dbReference type="PROSITE" id="PS50041">
    <property type="entry name" value="C_TYPE_LECTIN_2"/>
    <property type="match status" value="1"/>
</dbReference>
<dbReference type="InterPro" id="IPR050111">
    <property type="entry name" value="C-type_lectin/snaclec_domain"/>
</dbReference>
<comment type="caution">
    <text evidence="3">The sequence shown here is derived from an EMBL/GenBank/DDBJ whole genome shotgun (WGS) entry which is preliminary data.</text>
</comment>
<dbReference type="CDD" id="cd00037">
    <property type="entry name" value="CLECT"/>
    <property type="match status" value="1"/>
</dbReference>
<evidence type="ECO:0000313" key="4">
    <source>
        <dbReference type="Proteomes" id="UP000502823"/>
    </source>
</evidence>
<evidence type="ECO:0000259" key="2">
    <source>
        <dbReference type="PROSITE" id="PS50041"/>
    </source>
</evidence>
<feature type="chain" id="PRO_5027096012" description="C-type lectin domain-containing protein" evidence="1">
    <location>
        <begin position="21"/>
        <end position="163"/>
    </location>
</feature>
<protein>
    <recommendedName>
        <fullName evidence="2">C-type lectin domain-containing protein</fullName>
    </recommendedName>
</protein>
<dbReference type="EMBL" id="BLKM01000389">
    <property type="protein sequence ID" value="GFG32905.1"/>
    <property type="molecule type" value="Genomic_DNA"/>
</dbReference>